<protein>
    <submittedName>
        <fullName evidence="1">Uncharacterized protein</fullName>
    </submittedName>
</protein>
<reference evidence="1 2" key="1">
    <citation type="journal article" date="2003" name="Science">
        <title>Genome of Geobacter sulfurreducens: metal reduction in subsurface environments.</title>
        <authorList>
            <person name="Methe B.A."/>
            <person name="Nelson K.E."/>
            <person name="Eisen J.A."/>
            <person name="Paulsen I.T."/>
            <person name="Nelson W."/>
            <person name="Heidelberg J.F."/>
            <person name="Wu D."/>
            <person name="Wu M."/>
            <person name="Ward N."/>
            <person name="Beanan M.J."/>
            <person name="Dodson R.J."/>
            <person name="Madupu R."/>
            <person name="Brinkac L.M."/>
            <person name="Daugherty S.C."/>
            <person name="DeBoy R.T."/>
            <person name="Durkin A.S."/>
            <person name="Gwinn M."/>
            <person name="Kolonay J.F."/>
            <person name="Sullivan S.A."/>
            <person name="Haft D.H."/>
            <person name="Selengut J."/>
            <person name="Davidsen T.M."/>
            <person name="Zafar N."/>
            <person name="White O."/>
            <person name="Tran B."/>
            <person name="Romero C."/>
            <person name="Forberger H.A."/>
            <person name="Weidman J."/>
            <person name="Khouri H."/>
            <person name="Feldblyum T.V."/>
            <person name="Utterback T.R."/>
            <person name="Van Aken S.E."/>
            <person name="Lovley D.R."/>
            <person name="Fraser C.M."/>
        </authorList>
    </citation>
    <scope>NUCLEOTIDE SEQUENCE [LARGE SCALE GENOMIC DNA]</scope>
    <source>
        <strain evidence="2">ATCC 51573 / DSM 12127 / PCA</strain>
    </source>
</reference>
<dbReference type="AlphaFoldDB" id="Q74CX7"/>
<dbReference type="OrthoDB" id="5522210at2"/>
<keyword evidence="2" id="KW-1185">Reference proteome</keyword>
<dbReference type="eggNOG" id="ENOG5033EDZ">
    <property type="taxonomic scope" value="Bacteria"/>
</dbReference>
<organism evidence="1 2">
    <name type="scientific">Geobacter sulfurreducens (strain ATCC 51573 / DSM 12127 / PCA)</name>
    <dbReference type="NCBI Taxonomy" id="243231"/>
    <lineage>
        <taxon>Bacteria</taxon>
        <taxon>Pseudomonadati</taxon>
        <taxon>Thermodesulfobacteriota</taxon>
        <taxon>Desulfuromonadia</taxon>
        <taxon>Geobacterales</taxon>
        <taxon>Geobacteraceae</taxon>
        <taxon>Geobacter</taxon>
    </lineage>
</organism>
<name>Q74CX7_GEOSL</name>
<dbReference type="EnsemblBacteria" id="AAR34918">
    <property type="protein sequence ID" value="AAR34918"/>
    <property type="gene ID" value="GSU1544"/>
</dbReference>
<dbReference type="InterPro" id="IPR021268">
    <property type="entry name" value="DUF2845"/>
</dbReference>
<dbReference type="RefSeq" id="WP_010942191.1">
    <property type="nucleotide sequence ID" value="NC_002939.5"/>
</dbReference>
<accession>Q74CX7</accession>
<dbReference type="Proteomes" id="UP000000577">
    <property type="component" value="Chromosome"/>
</dbReference>
<reference evidence="1 2" key="2">
    <citation type="journal article" date="2012" name="BMC Genomics">
        <title>Comparative genomic analysis of Geobacter sulfurreducens KN400, a strain with enhanced capacity for extracellular electron transfer and electricity production.</title>
        <authorList>
            <person name="Butler J.E."/>
            <person name="Young N.D."/>
            <person name="Aklujkar M."/>
            <person name="Lovley D.R."/>
        </authorList>
    </citation>
    <scope>NUCLEOTIDE SEQUENCE [LARGE SCALE GENOMIC DNA]</scope>
    <source>
        <strain evidence="2">ATCC 51573 / DSM 12127 / PCA</strain>
    </source>
</reference>
<proteinExistence type="predicted"/>
<dbReference type="InParanoid" id="Q74CX7"/>
<dbReference type="STRING" id="243231.GSU1544"/>
<dbReference type="Pfam" id="PF11006">
    <property type="entry name" value="DUF2845"/>
    <property type="match status" value="1"/>
</dbReference>
<sequence length="148" mass="16624">MKRLTLSTSCTLMAVIFSLVFTIGVTGARVEPTATVAHYSRKGDKNPPPAKAFPILREPGSTTAKFYCGDRIVAPGDTRAGVIEKCGEPARKEQRREERVQAVTRDGTFLTTVTTEEWVYNFGPDRFLYHLKFLDDRLVEIRTGEYGY</sequence>
<dbReference type="KEGG" id="gsu:GSU1544"/>
<dbReference type="PATRIC" id="fig|243231.5.peg.1588"/>
<gene>
    <name evidence="1" type="ordered locus">GSU1544</name>
</gene>
<dbReference type="HOGENOM" id="CLU_1756201_0_0_7"/>
<dbReference type="EMBL" id="AE017180">
    <property type="protein sequence ID" value="AAR34918.1"/>
    <property type="molecule type" value="Genomic_DNA"/>
</dbReference>
<evidence type="ECO:0000313" key="1">
    <source>
        <dbReference type="EMBL" id="AAR34918.1"/>
    </source>
</evidence>
<evidence type="ECO:0000313" key="2">
    <source>
        <dbReference type="Proteomes" id="UP000000577"/>
    </source>
</evidence>